<reference evidence="2" key="1">
    <citation type="submission" date="2018-06" db="EMBL/GenBank/DDBJ databases">
        <authorList>
            <person name="Zhirakovskaya E."/>
        </authorList>
    </citation>
    <scope>NUCLEOTIDE SEQUENCE</scope>
</reference>
<sequence length="261" mass="27971">MAMLKSAQLDKYSPEPASDLDQDTGNAKARPKSAEMSGGPGFRVRTSIKRPARNLVELFRPYESADVSDLLNRMFTLSSEIRNLANDKPLLGPAITVKLFPGDNLMLHKALDVAQPGDVVVVDTSGSSSNAVFGDLIANKARHCGIAGFVIDGLIRDIEGVKEVGLPVYARGITSFGPLHRGPGELNYPISCAGVVVNPGDIVTADQSGVVIVRREFASDLLGRLVSHKAQMASYVAAVKRGEFSNAWVDKQLEQGGCFFE</sequence>
<name>A0A3B0TRU1_9ZZZZ</name>
<dbReference type="InterPro" id="IPR005493">
    <property type="entry name" value="RraA/RraA-like"/>
</dbReference>
<dbReference type="Pfam" id="PF03737">
    <property type="entry name" value="RraA-like"/>
    <property type="match status" value="1"/>
</dbReference>
<proteinExistence type="predicted"/>
<evidence type="ECO:0000313" key="2">
    <source>
        <dbReference type="EMBL" id="VAW16137.1"/>
    </source>
</evidence>
<dbReference type="Gene3D" id="3.50.30.40">
    <property type="entry name" value="Ribonuclease E inhibitor RraA/RraA-like"/>
    <property type="match status" value="1"/>
</dbReference>
<dbReference type="EMBL" id="UOEO01000045">
    <property type="protein sequence ID" value="VAW16137.1"/>
    <property type="molecule type" value="Genomic_DNA"/>
</dbReference>
<dbReference type="InterPro" id="IPR036704">
    <property type="entry name" value="RraA/RraA-like_sf"/>
</dbReference>
<dbReference type="AlphaFoldDB" id="A0A3B0TRU1"/>
<gene>
    <name evidence="2" type="ORF">MNBD_ALPHA12-1280</name>
</gene>
<protein>
    <recommendedName>
        <fullName evidence="3">Demethylmenaquinone methyltransferase-like protein</fullName>
    </recommendedName>
</protein>
<accession>A0A3B0TRU1</accession>
<evidence type="ECO:0000256" key="1">
    <source>
        <dbReference type="SAM" id="MobiDB-lite"/>
    </source>
</evidence>
<evidence type="ECO:0008006" key="3">
    <source>
        <dbReference type="Google" id="ProtNLM"/>
    </source>
</evidence>
<dbReference type="PANTHER" id="PTHR33254:SF4">
    <property type="entry name" value="4-HYDROXY-4-METHYL-2-OXOGLUTARATE ALDOLASE 3-RELATED"/>
    <property type="match status" value="1"/>
</dbReference>
<organism evidence="2">
    <name type="scientific">hydrothermal vent metagenome</name>
    <dbReference type="NCBI Taxonomy" id="652676"/>
    <lineage>
        <taxon>unclassified sequences</taxon>
        <taxon>metagenomes</taxon>
        <taxon>ecological metagenomes</taxon>
    </lineage>
</organism>
<feature type="region of interest" description="Disordered" evidence="1">
    <location>
        <begin position="1"/>
        <end position="44"/>
    </location>
</feature>
<dbReference type="SUPFAM" id="SSF89562">
    <property type="entry name" value="RraA-like"/>
    <property type="match status" value="1"/>
</dbReference>
<dbReference type="CDD" id="cd16841">
    <property type="entry name" value="RraA_family"/>
    <property type="match status" value="1"/>
</dbReference>
<dbReference type="PANTHER" id="PTHR33254">
    <property type="entry name" value="4-HYDROXY-4-METHYL-2-OXOGLUTARATE ALDOLASE 3-RELATED"/>
    <property type="match status" value="1"/>
</dbReference>